<dbReference type="InterPro" id="IPR052035">
    <property type="entry name" value="ZnF_BED_domain_contain"/>
</dbReference>
<dbReference type="OrthoDB" id="1607513at2759"/>
<sequence length="423" mass="47609">MGNDNIANRCKRCKKEAKTGLRCIIFGAISHKCCLPSVKNIIYIDSQSINCCSDSSDNNSINSNDSTTSNINIPTNSIDEIKIKYLEEILTQKDLVIKNQEIAIKALQSQVDMLKEVSSVKKNYGEYSNDRTNLSSLPSKNRQDYVITPKAVSSAIHQAETATNCRDIINLTKTEQINKPNFRANSRRKNILIGTIIPSETDSEESSSCIDFQSDDVEVAEEIFKSKSASTCSSQASSSLSNHSLVQSQPQPRIDNFFPTVQVAKQREEIVTQLIAKMICIDLLPISCVENRGFKNLISYLAPTYKVPVAKTIQLRIDAIYEIEKQNLLKELRDIPYMALTTDCWSSRATESYITLTCHYINRNWQHISHNITTEIMEERHTGINLQNKLEEIMNEWGIMEECVSAIVHDNAANIVSATRTLP</sequence>
<evidence type="ECO:0000313" key="7">
    <source>
        <dbReference type="Proteomes" id="UP001153636"/>
    </source>
</evidence>
<proteinExistence type="predicted"/>
<reference evidence="6" key="1">
    <citation type="submission" date="2022-01" db="EMBL/GenBank/DDBJ databases">
        <authorList>
            <person name="King R."/>
        </authorList>
    </citation>
    <scope>NUCLEOTIDE SEQUENCE</scope>
</reference>
<dbReference type="SUPFAM" id="SSF53098">
    <property type="entry name" value="Ribonuclease H-like"/>
    <property type="match status" value="1"/>
</dbReference>
<evidence type="ECO:0000256" key="5">
    <source>
        <dbReference type="ARBA" id="ARBA00023242"/>
    </source>
</evidence>
<dbReference type="Proteomes" id="UP001153636">
    <property type="component" value="Chromosome 2"/>
</dbReference>
<dbReference type="GO" id="GO:0005634">
    <property type="term" value="C:nucleus"/>
    <property type="evidence" value="ECO:0007669"/>
    <property type="project" value="UniProtKB-SubCell"/>
</dbReference>
<keyword evidence="3" id="KW-0863">Zinc-finger</keyword>
<organism evidence="6 7">
    <name type="scientific">Psylliodes chrysocephalus</name>
    <dbReference type="NCBI Taxonomy" id="3402493"/>
    <lineage>
        <taxon>Eukaryota</taxon>
        <taxon>Metazoa</taxon>
        <taxon>Ecdysozoa</taxon>
        <taxon>Arthropoda</taxon>
        <taxon>Hexapoda</taxon>
        <taxon>Insecta</taxon>
        <taxon>Pterygota</taxon>
        <taxon>Neoptera</taxon>
        <taxon>Endopterygota</taxon>
        <taxon>Coleoptera</taxon>
        <taxon>Polyphaga</taxon>
        <taxon>Cucujiformia</taxon>
        <taxon>Chrysomeloidea</taxon>
        <taxon>Chrysomelidae</taxon>
        <taxon>Galerucinae</taxon>
        <taxon>Alticini</taxon>
        <taxon>Psylliodes</taxon>
    </lineage>
</organism>
<evidence type="ECO:0000256" key="4">
    <source>
        <dbReference type="ARBA" id="ARBA00022833"/>
    </source>
</evidence>
<protein>
    <recommendedName>
        <fullName evidence="8">Transposase</fullName>
    </recommendedName>
</protein>
<evidence type="ECO:0008006" key="8">
    <source>
        <dbReference type="Google" id="ProtNLM"/>
    </source>
</evidence>
<dbReference type="SUPFAM" id="SSF140996">
    <property type="entry name" value="Hermes dimerisation domain"/>
    <property type="match status" value="1"/>
</dbReference>
<evidence type="ECO:0000256" key="3">
    <source>
        <dbReference type="ARBA" id="ARBA00022771"/>
    </source>
</evidence>
<dbReference type="PANTHER" id="PTHR46481:SF10">
    <property type="entry name" value="ZINC FINGER BED DOMAIN-CONTAINING PROTEIN 39"/>
    <property type="match status" value="1"/>
</dbReference>
<comment type="subcellular location">
    <subcellularLocation>
        <location evidence="1">Nucleus</location>
    </subcellularLocation>
</comment>
<evidence type="ECO:0000256" key="1">
    <source>
        <dbReference type="ARBA" id="ARBA00004123"/>
    </source>
</evidence>
<dbReference type="InterPro" id="IPR012337">
    <property type="entry name" value="RNaseH-like_sf"/>
</dbReference>
<dbReference type="GO" id="GO:0008270">
    <property type="term" value="F:zinc ion binding"/>
    <property type="evidence" value="ECO:0007669"/>
    <property type="project" value="UniProtKB-KW"/>
</dbReference>
<accession>A0A9P0CV25</accession>
<dbReference type="EMBL" id="OV651814">
    <property type="protein sequence ID" value="CAH1106738.1"/>
    <property type="molecule type" value="Genomic_DNA"/>
</dbReference>
<keyword evidence="7" id="KW-1185">Reference proteome</keyword>
<keyword evidence="2" id="KW-0479">Metal-binding</keyword>
<gene>
    <name evidence="6" type="ORF">PSYICH_LOCUS6980</name>
</gene>
<dbReference type="AlphaFoldDB" id="A0A9P0CV25"/>
<evidence type="ECO:0000256" key="2">
    <source>
        <dbReference type="ARBA" id="ARBA00022723"/>
    </source>
</evidence>
<evidence type="ECO:0000313" key="6">
    <source>
        <dbReference type="EMBL" id="CAH1106738.1"/>
    </source>
</evidence>
<keyword evidence="4" id="KW-0862">Zinc</keyword>
<name>A0A9P0CV25_9CUCU</name>
<keyword evidence="5" id="KW-0539">Nucleus</keyword>
<dbReference type="PANTHER" id="PTHR46481">
    <property type="entry name" value="ZINC FINGER BED DOMAIN-CONTAINING PROTEIN 4"/>
    <property type="match status" value="1"/>
</dbReference>